<feature type="signal peptide" evidence="1">
    <location>
        <begin position="1"/>
        <end position="20"/>
    </location>
</feature>
<name>A0A835C9Z7_9POAL</name>
<evidence type="ECO:0000313" key="2">
    <source>
        <dbReference type="EMBL" id="KAF8721885.1"/>
    </source>
</evidence>
<evidence type="ECO:0000256" key="1">
    <source>
        <dbReference type="SAM" id="SignalP"/>
    </source>
</evidence>
<organism evidence="2 3">
    <name type="scientific">Digitaria exilis</name>
    <dbReference type="NCBI Taxonomy" id="1010633"/>
    <lineage>
        <taxon>Eukaryota</taxon>
        <taxon>Viridiplantae</taxon>
        <taxon>Streptophyta</taxon>
        <taxon>Embryophyta</taxon>
        <taxon>Tracheophyta</taxon>
        <taxon>Spermatophyta</taxon>
        <taxon>Magnoliopsida</taxon>
        <taxon>Liliopsida</taxon>
        <taxon>Poales</taxon>
        <taxon>Poaceae</taxon>
        <taxon>PACMAD clade</taxon>
        <taxon>Panicoideae</taxon>
        <taxon>Panicodae</taxon>
        <taxon>Paniceae</taxon>
        <taxon>Anthephorinae</taxon>
        <taxon>Digitaria</taxon>
    </lineage>
</organism>
<dbReference type="EMBL" id="JACEFO010001679">
    <property type="protein sequence ID" value="KAF8721885.1"/>
    <property type="molecule type" value="Genomic_DNA"/>
</dbReference>
<keyword evidence="1" id="KW-0732">Signal</keyword>
<sequence>MSLFLHLLLQLLSLFKEVTLNKALTMIMATLVQIHLLPILMAKRPQVLMKFNLLHLIKIQGRVKVEVGESVSKITLDLPLRIMLTSKRAKRAKLWKLLKKREGVMKSFLLRSVLRKWILWMN</sequence>
<keyword evidence="3" id="KW-1185">Reference proteome</keyword>
<proteinExistence type="predicted"/>
<evidence type="ECO:0000313" key="3">
    <source>
        <dbReference type="Proteomes" id="UP000636709"/>
    </source>
</evidence>
<gene>
    <name evidence="2" type="ORF">HU200_022829</name>
</gene>
<protein>
    <submittedName>
        <fullName evidence="2">Uncharacterized protein</fullName>
    </submittedName>
</protein>
<reference evidence="2" key="1">
    <citation type="submission" date="2020-07" db="EMBL/GenBank/DDBJ databases">
        <title>Genome sequence and genetic diversity analysis of an under-domesticated orphan crop, white fonio (Digitaria exilis).</title>
        <authorList>
            <person name="Bennetzen J.L."/>
            <person name="Chen S."/>
            <person name="Ma X."/>
            <person name="Wang X."/>
            <person name="Yssel A.E.J."/>
            <person name="Chaluvadi S.R."/>
            <person name="Johnson M."/>
            <person name="Gangashetty P."/>
            <person name="Hamidou F."/>
            <person name="Sanogo M.D."/>
            <person name="Zwaenepoel A."/>
            <person name="Wallace J."/>
            <person name="Van De Peer Y."/>
            <person name="Van Deynze A."/>
        </authorList>
    </citation>
    <scope>NUCLEOTIDE SEQUENCE</scope>
    <source>
        <tissue evidence="2">Leaves</tissue>
    </source>
</reference>
<feature type="chain" id="PRO_5032548604" evidence="1">
    <location>
        <begin position="21"/>
        <end position="122"/>
    </location>
</feature>
<dbReference type="AlphaFoldDB" id="A0A835C9Z7"/>
<accession>A0A835C9Z7</accession>
<dbReference type="Proteomes" id="UP000636709">
    <property type="component" value="Unassembled WGS sequence"/>
</dbReference>
<comment type="caution">
    <text evidence="2">The sequence shown here is derived from an EMBL/GenBank/DDBJ whole genome shotgun (WGS) entry which is preliminary data.</text>
</comment>